<dbReference type="Pfam" id="PF18962">
    <property type="entry name" value="Por_Secre_tail"/>
    <property type="match status" value="1"/>
</dbReference>
<dbReference type="InterPro" id="IPR001322">
    <property type="entry name" value="Lamin_tail_dom"/>
</dbReference>
<dbReference type="EMBL" id="JACASV010000044">
    <property type="protein sequence ID" value="NWJ43689.1"/>
    <property type="molecule type" value="Genomic_DNA"/>
</dbReference>
<proteinExistence type="predicted"/>
<dbReference type="GO" id="GO:0000272">
    <property type="term" value="P:polysaccharide catabolic process"/>
    <property type="evidence" value="ECO:0007669"/>
    <property type="project" value="InterPro"/>
</dbReference>
<evidence type="ECO:0000313" key="4">
    <source>
        <dbReference type="Proteomes" id="UP000523105"/>
    </source>
</evidence>
<dbReference type="Gene3D" id="2.60.40.4070">
    <property type="match status" value="1"/>
</dbReference>
<evidence type="ECO:0000259" key="2">
    <source>
        <dbReference type="Pfam" id="PF18962"/>
    </source>
</evidence>
<reference evidence="3 4" key="1">
    <citation type="journal article" date="2019" name="Environ. Microbiol.">
        <title>Genomics insights into ecotype formation of ammonia-oxidizing archaea in the deep ocean.</title>
        <authorList>
            <person name="Wang Y."/>
            <person name="Huang J.M."/>
            <person name="Cui G.J."/>
            <person name="Nunoura T."/>
            <person name="Takaki Y."/>
            <person name="Li W.L."/>
            <person name="Li J."/>
            <person name="Gao Z.M."/>
            <person name="Takai K."/>
            <person name="Zhang A.Q."/>
            <person name="Stepanauskas R."/>
        </authorList>
    </citation>
    <scope>NUCLEOTIDE SEQUENCE [LARGE SCALE GENOMIC DNA]</scope>
    <source>
        <strain evidence="3 4">L15b</strain>
    </source>
</reference>
<organism evidence="3 4">
    <name type="scientific">Marine Group I thaumarchaeote</name>
    <dbReference type="NCBI Taxonomy" id="2511932"/>
    <lineage>
        <taxon>Archaea</taxon>
        <taxon>Nitrososphaerota</taxon>
        <taxon>Marine Group I</taxon>
    </lineage>
</organism>
<feature type="domain" description="LTD" evidence="1">
    <location>
        <begin position="26"/>
        <end position="162"/>
    </location>
</feature>
<accession>A0A7K4MQP8</accession>
<dbReference type="Proteomes" id="UP000523105">
    <property type="component" value="Unassembled WGS sequence"/>
</dbReference>
<protein>
    <submittedName>
        <fullName evidence="3">Lamin tail domain-containing protein</fullName>
    </submittedName>
</protein>
<dbReference type="NCBIfam" id="TIGR04183">
    <property type="entry name" value="Por_Secre_tail"/>
    <property type="match status" value="1"/>
</dbReference>
<dbReference type="AlphaFoldDB" id="A0A7K4MQP8"/>
<sequence>MKNLDKIIKNILILTWVGLSCSILKAEVVITEFFILQADSTHTPQYIELYNDSTSSIDLTDWSITTRNGEGEVIIESFIDNSGWYVQANNIEIAPFGYFLISSSFCDYSTFGCNFYNEFQSDIIALYLVLPFDDPYFNGQFIDKGSIILTDNNNVVVDRIDYDINAGWPVGEESRGRSLRLHSPELDNSLPENWSLSPKTENSLWLYEEGTEIQNFGSPREENSFRLFDIQYSDSWFPDTSYANGGTHTIYGDYNDFYRAEPFVDDNGNGKCDECGYGDEGELYHDRNLNNQWDYQDNNYDSLLTFSWEGTFIDTTVVDSPAINYKIIIEKNNTPVYNSSLFDSLGIGTEISISPFDLLIDSLGQEREIAEYTWTIELTKTYSDTVDIIYSDKYSLTIDASDYGRYGCVDDGHCTGSENSDCPTSAFYEEPYKSNHPTGCTPGNDISAGGCYSALNYYENANINSNTCHYVSLSIPAFVVDSINTIVTVPVYLYNDSSANIDSIAYTLSFDNSLGIVAFQDGTFSGTVETEFWGDENIVGDQNGNISVSMLTPSDSSFQGTGIITYLHFNLTGSPGEFINLSFSEIRVKGGIPENDISVPVKVGEIVILQTDYEIFGQVYYYDSSEGQEPFEVPNVELSLDKNYDGVSFAANYSEITNEFGYFKFELLSEGNYNLSFSKESANDCSGDYISGTDISRISRHVTGSEPFNADQIVAADVTLDGTVSGQDASLVAQYSVDLIDNFNDINVHWIFQPFDQETLPDVHAELLKENGQYSIEYKPLVLDDESRNISACRLGDVNGNYCHDQLSRYNNNQVQFINIAIDYTPIITLPLIISEAIFLEGMDIEIGYDEDVFNPLSITFNNSNKVVENYQTVSNLLSKDRTIKTVTWAIDEPQLIEGIIGEVNFEWKNKNKSGKIWLKEFQVNDEPAIGGMSLIGLSDTEVTDGVNIINSLVPEVLSLKQNYPNPFNPQTTIKWAMPLSGIVSLEVYNLQGQLVELLFNGQLDTGIHEQIWDATTYPSGIYFYRLKIHEKTLQKIMLLLK</sequence>
<dbReference type="Pfam" id="PF00404">
    <property type="entry name" value="Dockerin_1"/>
    <property type="match status" value="1"/>
</dbReference>
<dbReference type="InterPro" id="IPR002105">
    <property type="entry name" value="Dockerin_1_rpt"/>
</dbReference>
<dbReference type="Pfam" id="PF00932">
    <property type="entry name" value="LTD"/>
    <property type="match status" value="1"/>
</dbReference>
<dbReference type="PROSITE" id="PS51257">
    <property type="entry name" value="PROKAR_LIPOPROTEIN"/>
    <property type="match status" value="1"/>
</dbReference>
<dbReference type="GO" id="GO:0004553">
    <property type="term" value="F:hydrolase activity, hydrolyzing O-glycosyl compounds"/>
    <property type="evidence" value="ECO:0007669"/>
    <property type="project" value="InterPro"/>
</dbReference>
<gene>
    <name evidence="3" type="ORF">HX837_05750</name>
</gene>
<evidence type="ECO:0000313" key="3">
    <source>
        <dbReference type="EMBL" id="NWJ43689.1"/>
    </source>
</evidence>
<dbReference type="InterPro" id="IPR036415">
    <property type="entry name" value="Lamin_tail_dom_sf"/>
</dbReference>
<dbReference type="InterPro" id="IPR026444">
    <property type="entry name" value="Secre_tail"/>
</dbReference>
<dbReference type="Gene3D" id="1.10.1330.10">
    <property type="entry name" value="Dockerin domain"/>
    <property type="match status" value="1"/>
</dbReference>
<dbReference type="Gene3D" id="2.60.40.680">
    <property type="match status" value="1"/>
</dbReference>
<name>A0A7K4MQP8_9ARCH</name>
<feature type="domain" description="Secretion system C-terminal sorting" evidence="2">
    <location>
        <begin position="964"/>
        <end position="1038"/>
    </location>
</feature>
<comment type="caution">
    <text evidence="3">The sequence shown here is derived from an EMBL/GenBank/DDBJ whole genome shotgun (WGS) entry which is preliminary data.</text>
</comment>
<dbReference type="InterPro" id="IPR036439">
    <property type="entry name" value="Dockerin_dom_sf"/>
</dbReference>
<evidence type="ECO:0000259" key="1">
    <source>
        <dbReference type="Pfam" id="PF00932"/>
    </source>
</evidence>
<dbReference type="SUPFAM" id="SSF74853">
    <property type="entry name" value="Lamin A/C globular tail domain"/>
    <property type="match status" value="1"/>
</dbReference>
<dbReference type="CDD" id="cd14256">
    <property type="entry name" value="Dockerin_I"/>
    <property type="match status" value="1"/>
</dbReference>